<dbReference type="EMBL" id="UGOG01000001">
    <property type="protein sequence ID" value="STX62719.1"/>
    <property type="molecule type" value="Genomic_DNA"/>
</dbReference>
<gene>
    <name evidence="1" type="ORF">Lmor_1018</name>
    <name evidence="2" type="ORF">NCTC12239_01658</name>
</gene>
<evidence type="ECO:0000313" key="3">
    <source>
        <dbReference type="Proteomes" id="UP000054985"/>
    </source>
</evidence>
<protein>
    <submittedName>
        <fullName evidence="2">Uncharacterized protein</fullName>
    </submittedName>
</protein>
<reference evidence="1 3" key="1">
    <citation type="submission" date="2015-11" db="EMBL/GenBank/DDBJ databases">
        <title>Genomic analysis of 38 Legionella species identifies large and diverse effector repertoires.</title>
        <authorList>
            <person name="Burstein D."/>
            <person name="Amaro F."/>
            <person name="Zusman T."/>
            <person name="Lifshitz Z."/>
            <person name="Cohen O."/>
            <person name="Gilbert J.A."/>
            <person name="Pupko T."/>
            <person name="Shuman H.A."/>
            <person name="Segal G."/>
        </authorList>
    </citation>
    <scope>NUCLEOTIDE SEQUENCE [LARGE SCALE GENOMIC DNA]</scope>
    <source>
        <strain evidence="1 3">ATCC 43877</strain>
    </source>
</reference>
<accession>A0A378K0D9</accession>
<evidence type="ECO:0000313" key="2">
    <source>
        <dbReference type="EMBL" id="STX62719.1"/>
    </source>
</evidence>
<reference evidence="2 4" key="2">
    <citation type="submission" date="2018-06" db="EMBL/GenBank/DDBJ databases">
        <authorList>
            <consortium name="Pathogen Informatics"/>
            <person name="Doyle S."/>
        </authorList>
    </citation>
    <scope>NUCLEOTIDE SEQUENCE [LARGE SCALE GENOMIC DNA]</scope>
    <source>
        <strain evidence="2 4">NCTC12239</strain>
    </source>
</reference>
<sequence length="177" mass="20505">MPIKDRDHFMSLVAASFGEQFREPVFAPHVTTTDQYLGRALLGLNRIHERELKGEEYDLKLKLNYQASVIGYLEKEAEAWYQRYKTDPHKDSDTYLDFVMQVDANRSQYYELGIIDYVKKCNECKDNDVFINVVKGILRTADTSLSKRDDPALEEKLDSLCSPTESQEHIISSRMTP</sequence>
<evidence type="ECO:0000313" key="1">
    <source>
        <dbReference type="EMBL" id="KTD35571.1"/>
    </source>
</evidence>
<dbReference type="EMBL" id="LNYN01000014">
    <property type="protein sequence ID" value="KTD35571.1"/>
    <property type="molecule type" value="Genomic_DNA"/>
</dbReference>
<dbReference type="Proteomes" id="UP000254040">
    <property type="component" value="Unassembled WGS sequence"/>
</dbReference>
<name>A0A378K0D9_9GAMM</name>
<dbReference type="AlphaFoldDB" id="A0A378K0D9"/>
<keyword evidence="3" id="KW-1185">Reference proteome</keyword>
<dbReference type="RefSeq" id="WP_028384688.1">
    <property type="nucleotide sequence ID" value="NZ_CAAAJG010000009.1"/>
</dbReference>
<organism evidence="2 4">
    <name type="scientific">Legionella moravica</name>
    <dbReference type="NCBI Taxonomy" id="39962"/>
    <lineage>
        <taxon>Bacteria</taxon>
        <taxon>Pseudomonadati</taxon>
        <taxon>Pseudomonadota</taxon>
        <taxon>Gammaproteobacteria</taxon>
        <taxon>Legionellales</taxon>
        <taxon>Legionellaceae</taxon>
        <taxon>Legionella</taxon>
    </lineage>
</organism>
<evidence type="ECO:0000313" key="4">
    <source>
        <dbReference type="Proteomes" id="UP000254040"/>
    </source>
</evidence>
<proteinExistence type="predicted"/>
<dbReference type="Proteomes" id="UP000054985">
    <property type="component" value="Unassembled WGS sequence"/>
</dbReference>